<keyword evidence="5" id="KW-1185">Reference proteome</keyword>
<reference evidence="4 5" key="1">
    <citation type="submission" date="2019-02" db="EMBL/GenBank/DDBJ databases">
        <title>Pedobacter sp. RP-3-8 sp. nov., isolated from Arctic soil.</title>
        <authorList>
            <person name="Dahal R.H."/>
        </authorList>
    </citation>
    <scope>NUCLEOTIDE SEQUENCE [LARGE SCALE GENOMIC DNA]</scope>
    <source>
        <strain evidence="4 5">RP-3-8</strain>
    </source>
</reference>
<keyword evidence="1" id="KW-0812">Transmembrane</keyword>
<feature type="domain" description="Protein FecR C-terminal" evidence="3">
    <location>
        <begin position="280"/>
        <end position="346"/>
    </location>
</feature>
<evidence type="ECO:0000256" key="1">
    <source>
        <dbReference type="SAM" id="Phobius"/>
    </source>
</evidence>
<dbReference type="RefSeq" id="WP_131611797.1">
    <property type="nucleotide sequence ID" value="NZ_SJSM01000024.1"/>
</dbReference>
<accession>A0A4V2MHM9</accession>
<sequence length="352" mass="40091">MDYSLYKIEDFLTDESFIKYCLREDAEVVSYWEEVIHQHPELSDTINKAESLFMIFALKIDPAEKQKELEKLKLVIESDEYIDTSVTEIPQRIVPFRKYAWLSAAAAILICIGTYFLLNRTDYSTLVPTYTQTSKNESVKTKFNERRTINLPDGSTVLLNGLTELKIDQDYNKNNRVLWLSGEAYFTVAKNKDKPFIVISGKTATTALGTSFKINNYNRTAETSVMLTTGKVNVGTVSGARVINHLQLIPGEQVNIDNEKQQFNKSKFAISEVEDWANRKIVFSMASLKEIRTVLKNIYGVEISTTNQPTKPIAFTGQFSNESLTEILDAIGFSNHFTYSIKDDIVKLDFEK</sequence>
<keyword evidence="1" id="KW-0472">Membrane</keyword>
<evidence type="ECO:0000313" key="5">
    <source>
        <dbReference type="Proteomes" id="UP000291117"/>
    </source>
</evidence>
<dbReference type="Gene3D" id="3.55.50.30">
    <property type="match status" value="1"/>
</dbReference>
<gene>
    <name evidence="4" type="ORF">EZ444_23070</name>
</gene>
<dbReference type="Pfam" id="PF04773">
    <property type="entry name" value="FecR"/>
    <property type="match status" value="1"/>
</dbReference>
<dbReference type="PANTHER" id="PTHR30273:SF2">
    <property type="entry name" value="PROTEIN FECR"/>
    <property type="match status" value="1"/>
</dbReference>
<feature type="transmembrane region" description="Helical" evidence="1">
    <location>
        <begin position="99"/>
        <end position="118"/>
    </location>
</feature>
<comment type="caution">
    <text evidence="4">The sequence shown here is derived from an EMBL/GenBank/DDBJ whole genome shotgun (WGS) entry which is preliminary data.</text>
</comment>
<dbReference type="PANTHER" id="PTHR30273">
    <property type="entry name" value="PERIPLASMIC SIGNAL SENSOR AND SIGMA FACTOR ACTIVATOR FECR-RELATED"/>
    <property type="match status" value="1"/>
</dbReference>
<dbReference type="InterPro" id="IPR032508">
    <property type="entry name" value="FecR_C"/>
</dbReference>
<dbReference type="Pfam" id="PF16344">
    <property type="entry name" value="FecR_C"/>
    <property type="match status" value="1"/>
</dbReference>
<name>A0A4V2MHM9_9SPHI</name>
<evidence type="ECO:0000259" key="3">
    <source>
        <dbReference type="Pfam" id="PF16344"/>
    </source>
</evidence>
<dbReference type="InterPro" id="IPR012373">
    <property type="entry name" value="Ferrdict_sens_TM"/>
</dbReference>
<evidence type="ECO:0000259" key="2">
    <source>
        <dbReference type="Pfam" id="PF04773"/>
    </source>
</evidence>
<dbReference type="EMBL" id="SJSM01000024">
    <property type="protein sequence ID" value="TCC87136.1"/>
    <property type="molecule type" value="Genomic_DNA"/>
</dbReference>
<proteinExistence type="predicted"/>
<dbReference type="GO" id="GO:0016989">
    <property type="term" value="F:sigma factor antagonist activity"/>
    <property type="evidence" value="ECO:0007669"/>
    <property type="project" value="TreeGrafter"/>
</dbReference>
<feature type="domain" description="FecR protein" evidence="2">
    <location>
        <begin position="139"/>
        <end position="232"/>
    </location>
</feature>
<evidence type="ECO:0000313" key="4">
    <source>
        <dbReference type="EMBL" id="TCC87136.1"/>
    </source>
</evidence>
<dbReference type="InterPro" id="IPR006860">
    <property type="entry name" value="FecR"/>
</dbReference>
<dbReference type="AlphaFoldDB" id="A0A4V2MHM9"/>
<dbReference type="OrthoDB" id="1523735at2"/>
<organism evidence="4 5">
    <name type="scientific">Pedobacter hiemivivus</name>
    <dbReference type="NCBI Taxonomy" id="2530454"/>
    <lineage>
        <taxon>Bacteria</taxon>
        <taxon>Pseudomonadati</taxon>
        <taxon>Bacteroidota</taxon>
        <taxon>Sphingobacteriia</taxon>
        <taxon>Sphingobacteriales</taxon>
        <taxon>Sphingobacteriaceae</taxon>
        <taxon>Pedobacter</taxon>
    </lineage>
</organism>
<keyword evidence="1" id="KW-1133">Transmembrane helix</keyword>
<protein>
    <submittedName>
        <fullName evidence="4">FecR family protein</fullName>
    </submittedName>
</protein>
<dbReference type="Gene3D" id="2.60.120.1440">
    <property type="match status" value="1"/>
</dbReference>
<dbReference type="Proteomes" id="UP000291117">
    <property type="component" value="Unassembled WGS sequence"/>
</dbReference>